<dbReference type="InterPro" id="IPR001344">
    <property type="entry name" value="Chloro_AB-bd_pln"/>
</dbReference>
<feature type="binding site" evidence="5">
    <location>
        <position position="70"/>
    </location>
    <ligand>
        <name>chlorophyll a</name>
        <dbReference type="ChEBI" id="CHEBI:58416"/>
        <label>1</label>
    </ligand>
</feature>
<evidence type="ECO:0000313" key="7">
    <source>
        <dbReference type="EMBL" id="CAM33412.1"/>
    </source>
</evidence>
<feature type="binding site" evidence="5">
    <location>
        <position position="82"/>
    </location>
    <ligand>
        <name>chlorophyll a</name>
        <dbReference type="ChEBI" id="CHEBI:58416"/>
        <label>1</label>
    </ligand>
</feature>
<feature type="binding site" evidence="5">
    <location>
        <position position="184"/>
    </location>
    <ligand>
        <name>chlorophyll a</name>
        <dbReference type="ChEBI" id="CHEBI:58416"/>
        <label>1</label>
    </ligand>
</feature>
<accession>A8KCR3</accession>
<protein>
    <submittedName>
        <fullName evidence="7">Light harvesting complex protein 9</fullName>
    </submittedName>
</protein>
<dbReference type="AlphaFoldDB" id="A8KCR3"/>
<feature type="chain" id="PRO_5030165020" evidence="6">
    <location>
        <begin position="17"/>
        <end position="220"/>
    </location>
</feature>
<feature type="binding site" description="axial binding residue" evidence="5">
    <location>
        <position position="87"/>
    </location>
    <ligand>
        <name>chlorophyll b</name>
        <dbReference type="ChEBI" id="CHEBI:61721"/>
        <label>1</label>
    </ligand>
    <ligandPart>
        <name>Mg</name>
        <dbReference type="ChEBI" id="CHEBI:25107"/>
    </ligandPart>
</feature>
<dbReference type="PANTHER" id="PTHR21649">
    <property type="entry name" value="CHLOROPHYLL A/B BINDING PROTEIN"/>
    <property type="match status" value="1"/>
</dbReference>
<keyword evidence="3" id="KW-0602">Photosynthesis</keyword>
<keyword evidence="2" id="KW-0150">Chloroplast</keyword>
<dbReference type="GO" id="GO:0009507">
    <property type="term" value="C:chloroplast"/>
    <property type="evidence" value="ECO:0007669"/>
    <property type="project" value="UniProtKB-SubCell"/>
</dbReference>
<feature type="signal peptide" evidence="6">
    <location>
        <begin position="1"/>
        <end position="16"/>
    </location>
</feature>
<dbReference type="Gene3D" id="1.10.3460.10">
    <property type="entry name" value="Chlorophyll a/b binding protein domain"/>
    <property type="match status" value="1"/>
</dbReference>
<evidence type="ECO:0000256" key="6">
    <source>
        <dbReference type="SAM" id="SignalP"/>
    </source>
</evidence>
<dbReference type="Pfam" id="PF00504">
    <property type="entry name" value="Chloroa_b-bind"/>
    <property type="match status" value="1"/>
</dbReference>
<keyword evidence="6" id="KW-0732">Signal</keyword>
<comment type="subcellular location">
    <subcellularLocation>
        <location evidence="1">Plastid</location>
        <location evidence="1">Chloroplast</location>
    </subcellularLocation>
</comment>
<dbReference type="EMBL" id="AM491787">
    <property type="protein sequence ID" value="CAM33412.1"/>
    <property type="molecule type" value="mRNA"/>
</dbReference>
<evidence type="ECO:0000256" key="3">
    <source>
        <dbReference type="ARBA" id="ARBA00022531"/>
    </source>
</evidence>
<feature type="binding site" evidence="5">
    <location>
        <position position="181"/>
    </location>
    <ligand>
        <name>chlorophyll a</name>
        <dbReference type="ChEBI" id="CHEBI:58416"/>
        <label>1</label>
    </ligand>
</feature>
<keyword evidence="5" id="KW-0157">Chromophore</keyword>
<sequence>MLRAVIAFAACAAASAFAPTLPSAGVRAKTSAVSGMKMQQMSQSVPFLPRPAALDGKMVGDVGFDPFGFSSKYDIKWLRESELKHGRVCMLASLGYIVQEFVHLPFEATSNPVGSEAFYQVPAGGLWQIFAFIGAIEHFSHNFKMSGSTMFSDGRTPGNFGFDPLGFGKNPQARARYELAELKNGRLAMLGFSGMIHGSFITGKGPINALLTLDWHQKFN</sequence>
<evidence type="ECO:0000256" key="4">
    <source>
        <dbReference type="ARBA" id="ARBA00022640"/>
    </source>
</evidence>
<keyword evidence="4" id="KW-0934">Plastid</keyword>
<feature type="binding site" evidence="5">
    <location>
        <position position="85"/>
    </location>
    <ligand>
        <name>chlorophyll a</name>
        <dbReference type="ChEBI" id="CHEBI:58416"/>
        <label>1</label>
    </ligand>
</feature>
<dbReference type="GO" id="GO:0016020">
    <property type="term" value="C:membrane"/>
    <property type="evidence" value="ECO:0007669"/>
    <property type="project" value="InterPro"/>
</dbReference>
<dbReference type="SUPFAM" id="SSF103511">
    <property type="entry name" value="Chlorophyll a-b binding protein"/>
    <property type="match status" value="1"/>
</dbReference>
<dbReference type="GO" id="GO:0009765">
    <property type="term" value="P:photosynthesis, light harvesting"/>
    <property type="evidence" value="ECO:0007669"/>
    <property type="project" value="InterPro"/>
</dbReference>
<keyword evidence="5" id="KW-0148">Chlorophyll</keyword>
<dbReference type="OMA" id="TAVGCLH"/>
<organism evidence="7">
    <name type="scientific">Guillardia theta</name>
    <name type="common">Cryptophyte</name>
    <name type="synonym">Cryptomonas phi</name>
    <dbReference type="NCBI Taxonomy" id="55529"/>
    <lineage>
        <taxon>Eukaryota</taxon>
        <taxon>Cryptophyceae</taxon>
        <taxon>Pyrenomonadales</taxon>
        <taxon>Geminigeraceae</taxon>
        <taxon>Guillardia</taxon>
    </lineage>
</organism>
<feature type="binding site" evidence="5">
    <location>
        <position position="186"/>
    </location>
    <ligand>
        <name>chlorophyll a</name>
        <dbReference type="ChEBI" id="CHEBI:58416"/>
        <label>1</label>
    </ligand>
</feature>
<evidence type="ECO:0000256" key="2">
    <source>
        <dbReference type="ARBA" id="ARBA00022528"/>
    </source>
</evidence>
<dbReference type="InterPro" id="IPR022796">
    <property type="entry name" value="Chloroa_b-bind"/>
</dbReference>
<evidence type="ECO:0000256" key="1">
    <source>
        <dbReference type="ARBA" id="ARBA00004229"/>
    </source>
</evidence>
<name>A8KCR3_GUITH</name>
<gene>
    <name evidence="7" type="primary">lhcp9</name>
</gene>
<evidence type="ECO:0000256" key="5">
    <source>
        <dbReference type="PIRSR" id="PIRSR601344-1"/>
    </source>
</evidence>
<reference evidence="7" key="1">
    <citation type="journal article" date="2007" name="J. Biol. Chem.">
        <title>Translocation of a Phycoerythrin {alpha} Subunit across Five Biological Membranes.</title>
        <authorList>
            <person name="Gould S.B."/>
            <person name="Fan E."/>
            <person name="Hempel F."/>
            <person name="Maier U.G."/>
            <person name="Kloesgen R.B."/>
        </authorList>
    </citation>
    <scope>NUCLEOTIDE SEQUENCE</scope>
    <source>
        <strain evidence="7">CCMP 327</strain>
    </source>
</reference>
<proteinExistence type="evidence at transcript level"/>
<dbReference type="GO" id="GO:0016168">
    <property type="term" value="F:chlorophyll binding"/>
    <property type="evidence" value="ECO:0007669"/>
    <property type="project" value="UniProtKB-KW"/>
</dbReference>